<comment type="caution">
    <text evidence="1">The sequence shown here is derived from an EMBL/GenBank/DDBJ whole genome shotgun (WGS) entry which is preliminary data.</text>
</comment>
<dbReference type="RefSeq" id="WP_430723280.1">
    <property type="nucleotide sequence ID" value="NZ_JBNQRA010000020.1"/>
</dbReference>
<dbReference type="GO" id="GO:0003677">
    <property type="term" value="F:DNA binding"/>
    <property type="evidence" value="ECO:0007669"/>
    <property type="project" value="InterPro"/>
</dbReference>
<sequence>MAVNDWIMEKQPDFYIKAVRRTIADLPGGYEEAPTWLGSKVTKDSLFNRLRSTFADQIFPLGWALVLQKACGKYYVTEAIARASGGVFIPLPDIEEVDNADINQRLLESIEELGIYSQKVRAATEDGVIDSREREEIDEEFYRVITKLEEHKALLYMIHCRSKEGDARECAAPGTVASYGMEKTNA</sequence>
<dbReference type="Pfam" id="PF06892">
    <property type="entry name" value="Phage_CP76"/>
    <property type="match status" value="1"/>
</dbReference>
<dbReference type="EMBL" id="RWAH01000050">
    <property type="protein sequence ID" value="MMS79813.1"/>
    <property type="molecule type" value="Genomic_DNA"/>
</dbReference>
<organism evidence="1">
    <name type="scientific">Salmonella enterica</name>
    <name type="common">Salmonella choleraesuis</name>
    <dbReference type="NCBI Taxonomy" id="28901"/>
    <lineage>
        <taxon>Bacteria</taxon>
        <taxon>Pseudomonadati</taxon>
        <taxon>Pseudomonadota</taxon>
        <taxon>Gammaproteobacteria</taxon>
        <taxon>Enterobacterales</taxon>
        <taxon>Enterobacteriaceae</taxon>
        <taxon>Salmonella</taxon>
    </lineage>
</organism>
<dbReference type="InterPro" id="IPR048188">
    <property type="entry name" value="YmfL-like"/>
</dbReference>
<dbReference type="Proteomes" id="UP000839526">
    <property type="component" value="Unassembled WGS sequence"/>
</dbReference>
<dbReference type="NCBIfam" id="NF041471">
    <property type="entry name" value="phage_reg_YmfL"/>
    <property type="match status" value="1"/>
</dbReference>
<evidence type="ECO:0008006" key="2">
    <source>
        <dbReference type="Google" id="ProtNLM"/>
    </source>
</evidence>
<evidence type="ECO:0000313" key="1">
    <source>
        <dbReference type="EMBL" id="MMS79813.1"/>
    </source>
</evidence>
<dbReference type="AlphaFoldDB" id="A0A403T7Q2"/>
<dbReference type="InterPro" id="IPR009679">
    <property type="entry name" value="Phage_186_CII-like"/>
</dbReference>
<protein>
    <recommendedName>
        <fullName evidence="2">DNA-binding protein</fullName>
    </recommendedName>
</protein>
<gene>
    <name evidence="1" type="ORF">D9O31_25775</name>
</gene>
<accession>A0A403T7Q2</accession>
<proteinExistence type="predicted"/>
<name>A0A403T7Q2_SALER</name>
<reference evidence="1" key="1">
    <citation type="submission" date="2018-10" db="EMBL/GenBank/DDBJ databases">
        <authorList>
            <consortium name="PulseNet: The National Subtyping Network for Foodborne Disease Surveillance"/>
            <person name="Tarr C.L."/>
            <person name="Trees E."/>
            <person name="Katz L.S."/>
            <person name="Carleton-Romer H.A."/>
            <person name="Stroika S."/>
            <person name="Kucerova Z."/>
            <person name="Roache K.F."/>
            <person name="Sabol A.L."/>
            <person name="Besser J."/>
            <person name="Gerner-Smidt P."/>
        </authorList>
    </citation>
    <scope>NUCLEOTIDE SEQUENCE [LARGE SCALE GENOMIC DNA]</scope>
    <source>
        <strain evidence="1">PNUSAS052121</strain>
    </source>
</reference>